<evidence type="ECO:0000313" key="5">
    <source>
        <dbReference type="Proteomes" id="UP000274483"/>
    </source>
</evidence>
<dbReference type="InterPro" id="IPR046489">
    <property type="entry name" value="DUF6582"/>
</dbReference>
<accession>A0A3N0WXA8</accession>
<proteinExistence type="predicted"/>
<dbReference type="EMBL" id="RJUG01000002">
    <property type="protein sequence ID" value="ROI09672.1"/>
    <property type="molecule type" value="Genomic_DNA"/>
</dbReference>
<dbReference type="Proteomes" id="UP000274483">
    <property type="component" value="Chromosome"/>
</dbReference>
<reference evidence="2 5" key="3">
    <citation type="submission" date="2018-11" db="EMBL/GenBank/DDBJ databases">
        <title>Proposal to divide the Flavobacteriaceae and reorganize its genera based on Amino Acid Identity values calculated from whole genome sequences.</title>
        <authorList>
            <person name="Nicholson A.C."/>
            <person name="Gulvik C.A."/>
            <person name="Whitney A.M."/>
            <person name="Humrighouse B.W."/>
            <person name="Bell M."/>
            <person name="Holmes B."/>
            <person name="Steigerwalt A.G."/>
            <person name="Villarma A."/>
            <person name="Sheth M."/>
            <person name="Batra D."/>
            <person name="Pryor J."/>
            <person name="Bernardet J.-F."/>
            <person name="Hugo C."/>
            <person name="Kampfer P."/>
            <person name="Newman J.D."/>
            <person name="McQuiston J.R."/>
        </authorList>
    </citation>
    <scope>NUCLEOTIDE SEQUENCE [LARGE SCALE GENOMIC DNA]</scope>
    <source>
        <strain evidence="2 5">H3001</strain>
    </source>
</reference>
<feature type="compositionally biased region" description="Basic and acidic residues" evidence="1">
    <location>
        <begin position="1"/>
        <end position="22"/>
    </location>
</feature>
<evidence type="ECO:0000313" key="4">
    <source>
        <dbReference type="Proteomes" id="UP000270224"/>
    </source>
</evidence>
<evidence type="ECO:0000313" key="2">
    <source>
        <dbReference type="EMBL" id="AZI67501.1"/>
    </source>
</evidence>
<sequence length="90" mass="10419">METTWKPHEEHGKLSTAEKNDLPESVFAFPKQKKEPMTDASHVRNAMARFDQVKDVSDADRDLAFANIKKAAKHYDVEIQEKSWKEFGKK</sequence>
<dbReference type="Proteomes" id="UP000270224">
    <property type="component" value="Unassembled WGS sequence"/>
</dbReference>
<keyword evidence="5" id="KW-1185">Reference proteome</keyword>
<organism evidence="3 4">
    <name type="scientific">Kaistella daneshvariae</name>
    <dbReference type="NCBI Taxonomy" id="2487074"/>
    <lineage>
        <taxon>Bacteria</taxon>
        <taxon>Pseudomonadati</taxon>
        <taxon>Bacteroidota</taxon>
        <taxon>Flavobacteriia</taxon>
        <taxon>Flavobacteriales</taxon>
        <taxon>Weeksellaceae</taxon>
        <taxon>Chryseobacterium group</taxon>
        <taxon>Kaistella</taxon>
    </lineage>
</organism>
<dbReference type="Pfam" id="PF20223">
    <property type="entry name" value="DUF6582"/>
    <property type="match status" value="1"/>
</dbReference>
<dbReference type="RefSeq" id="WP_123264929.1">
    <property type="nucleotide sequence ID" value="NZ_CBCRWA010000001.1"/>
</dbReference>
<dbReference type="AlphaFoldDB" id="A0A3N0WXA8"/>
<name>A0A3N0WXA8_9FLAO</name>
<evidence type="ECO:0000313" key="3">
    <source>
        <dbReference type="EMBL" id="ROI09672.1"/>
    </source>
</evidence>
<protein>
    <submittedName>
        <fullName evidence="3">Uncharacterized protein</fullName>
    </submittedName>
</protein>
<reference evidence="4" key="2">
    <citation type="submission" date="2018-11" db="EMBL/GenBank/DDBJ databases">
        <title>Proposal to divide the Flavobacteriaceae and reorganize its genera based on Amino Acid Identity values calculated from whole genome sequences.</title>
        <authorList>
            <person name="Nicholson A.C."/>
            <person name="Gulvik C.A."/>
            <person name="Whitney A.M."/>
            <person name="Humrighouse B.W."/>
            <person name="Bell M."/>
            <person name="Holmens B."/>
            <person name="Steigerwalt A."/>
            <person name="Villarma A."/>
            <person name="Sheth M."/>
            <person name="Batra D."/>
            <person name="Pryor J."/>
            <person name="Bernardet J.-F."/>
            <person name="Hugo C."/>
            <person name="Kampfer P."/>
            <person name="Newman J."/>
            <person name="Mcquiston J.R."/>
        </authorList>
    </citation>
    <scope>NUCLEOTIDE SEQUENCE [LARGE SCALE GENOMIC DNA]</scope>
    <source>
        <strain evidence="4">H3056</strain>
    </source>
</reference>
<gene>
    <name evidence="3" type="ORF">EGI11_02610</name>
    <name evidence="2" type="ORF">EIB71_07415</name>
</gene>
<evidence type="ECO:0000256" key="1">
    <source>
        <dbReference type="SAM" id="MobiDB-lite"/>
    </source>
</evidence>
<dbReference type="EMBL" id="CP034158">
    <property type="protein sequence ID" value="AZI67501.1"/>
    <property type="molecule type" value="Genomic_DNA"/>
</dbReference>
<reference evidence="3" key="1">
    <citation type="submission" date="2018-11" db="EMBL/GenBank/DDBJ databases">
        <title>Proposal to divide the Flavobacteriaceae and reorganize its genera based on Amino Acid Identity values calculated from whole genome sequences.</title>
        <authorList>
            <person name="Nicholson A.C."/>
            <person name="Gulvik C.A."/>
            <person name="Whitney A.M."/>
            <person name="Humrighouse B.W."/>
            <person name="Bell M."/>
            <person name="Holmes B."/>
            <person name="Steigerwalt A."/>
            <person name="Villarma A."/>
            <person name="Sheth M."/>
            <person name="Batra D."/>
            <person name="Pryor J."/>
            <person name="Bernardet J.-F."/>
            <person name="Hugo C."/>
            <person name="Kampfer P."/>
            <person name="Newman J."/>
            <person name="Mcquiston J.R."/>
        </authorList>
    </citation>
    <scope>NUCLEOTIDE SEQUENCE</scope>
    <source>
        <strain evidence="3">H3056</strain>
    </source>
</reference>
<dbReference type="OrthoDB" id="1004620at2"/>
<feature type="region of interest" description="Disordered" evidence="1">
    <location>
        <begin position="1"/>
        <end position="24"/>
    </location>
</feature>